<dbReference type="CDD" id="cd20071">
    <property type="entry name" value="SET_SMYD"/>
    <property type="match status" value="1"/>
</dbReference>
<reference evidence="2 3" key="1">
    <citation type="submission" date="2016-10" db="EMBL/GenBank/DDBJ databases">
        <title>Genome sequence of the basidiomycete white-rot fungus Trametes pubescens.</title>
        <authorList>
            <person name="Makela M.R."/>
            <person name="Granchi Z."/>
            <person name="Peng M."/>
            <person name="De Vries R.P."/>
            <person name="Grigoriev I."/>
            <person name="Riley R."/>
            <person name="Hilden K."/>
        </authorList>
    </citation>
    <scope>NUCLEOTIDE SEQUENCE [LARGE SCALE GENOMIC DNA]</scope>
    <source>
        <strain evidence="2 3">FBCC735</strain>
    </source>
</reference>
<dbReference type="InterPro" id="IPR053185">
    <property type="entry name" value="SET_domain_protein"/>
</dbReference>
<dbReference type="PROSITE" id="PS50280">
    <property type="entry name" value="SET"/>
    <property type="match status" value="1"/>
</dbReference>
<evidence type="ECO:0000313" key="3">
    <source>
        <dbReference type="Proteomes" id="UP000184267"/>
    </source>
</evidence>
<dbReference type="InterPro" id="IPR001214">
    <property type="entry name" value="SET_dom"/>
</dbReference>
<comment type="caution">
    <text evidence="2">The sequence shown here is derived from an EMBL/GenBank/DDBJ whole genome shotgun (WGS) entry which is preliminary data.</text>
</comment>
<dbReference type="Proteomes" id="UP000184267">
    <property type="component" value="Unassembled WGS sequence"/>
</dbReference>
<evidence type="ECO:0000313" key="2">
    <source>
        <dbReference type="EMBL" id="OJT03612.1"/>
    </source>
</evidence>
<gene>
    <name evidence="2" type="ORF">TRAPUB_5737</name>
</gene>
<feature type="domain" description="SET" evidence="1">
    <location>
        <begin position="1"/>
        <end position="47"/>
    </location>
</feature>
<dbReference type="PANTHER" id="PTHR47332:SF4">
    <property type="entry name" value="SET DOMAIN-CONTAINING PROTEIN 5"/>
    <property type="match status" value="1"/>
</dbReference>
<organism evidence="2 3">
    <name type="scientific">Trametes pubescens</name>
    <name type="common">White-rot fungus</name>
    <dbReference type="NCBI Taxonomy" id="154538"/>
    <lineage>
        <taxon>Eukaryota</taxon>
        <taxon>Fungi</taxon>
        <taxon>Dikarya</taxon>
        <taxon>Basidiomycota</taxon>
        <taxon>Agaricomycotina</taxon>
        <taxon>Agaricomycetes</taxon>
        <taxon>Polyporales</taxon>
        <taxon>Polyporaceae</taxon>
        <taxon>Trametes</taxon>
    </lineage>
</organism>
<dbReference type="Gene3D" id="2.170.270.10">
    <property type="entry name" value="SET domain"/>
    <property type="match status" value="1"/>
</dbReference>
<dbReference type="PANTHER" id="PTHR47332">
    <property type="entry name" value="SET DOMAIN-CONTAINING PROTEIN 5"/>
    <property type="match status" value="1"/>
</dbReference>
<sequence length="209" mass="23275">MDAFFHDNYSHSCSPNAVYRFDLATFAFEVRALSPIPPGAQVFISYIDPALPRAKRQEALSSYGFVCTCTTCALTGPALSQSETRRAMIARADSDVHSRDAALERWARTPSIPDDFINRVDKMYMDMFEKEELFYEPVWEAIVVRLCKACCALEDGNGARKWARLAADLNTAYTGGDRGWDAVAAAPEPADWWGSRRRSQGAVSSKTRA</sequence>
<accession>A0A1M2V7N4</accession>
<name>A0A1M2V7N4_TRAPU</name>
<dbReference type="InterPro" id="IPR046341">
    <property type="entry name" value="SET_dom_sf"/>
</dbReference>
<dbReference type="SUPFAM" id="SSF82199">
    <property type="entry name" value="SET domain"/>
    <property type="match status" value="1"/>
</dbReference>
<protein>
    <recommendedName>
        <fullName evidence="1">SET domain-containing protein</fullName>
    </recommendedName>
</protein>
<dbReference type="Pfam" id="PF00856">
    <property type="entry name" value="SET"/>
    <property type="match status" value="1"/>
</dbReference>
<proteinExistence type="predicted"/>
<dbReference type="EMBL" id="MNAD01001603">
    <property type="protein sequence ID" value="OJT03612.1"/>
    <property type="molecule type" value="Genomic_DNA"/>
</dbReference>
<dbReference type="OrthoDB" id="5945798at2759"/>
<dbReference type="AlphaFoldDB" id="A0A1M2V7N4"/>
<evidence type="ECO:0000259" key="1">
    <source>
        <dbReference type="PROSITE" id="PS50280"/>
    </source>
</evidence>
<dbReference type="STRING" id="154538.A0A1M2V7N4"/>
<keyword evidence="3" id="KW-1185">Reference proteome</keyword>